<keyword evidence="1" id="KW-1133">Transmembrane helix</keyword>
<gene>
    <name evidence="2" type="ORF">C7477_10859</name>
</gene>
<protein>
    <submittedName>
        <fullName evidence="2">Uncharacterized protein</fullName>
    </submittedName>
</protein>
<feature type="transmembrane region" description="Helical" evidence="1">
    <location>
        <begin position="172"/>
        <end position="192"/>
    </location>
</feature>
<evidence type="ECO:0000313" key="3">
    <source>
        <dbReference type="Proteomes" id="UP000247454"/>
    </source>
</evidence>
<accession>A0A318T2Q8</accession>
<sequence length="334" mass="35867">MAISLNSLGSVQFTNTAVTVAANDAAQKFYVLITQPPGVIGSEVVPVSYKNGQATAEPSSGLYKTNLNIAYDPQRQRLYGAPNNHEISGYGIKVYGDGEAFNIVDVIGYGGPVNLDIQNNFTVPEMAVFDNLLVTGFSFGEISGLIWVYNLDTKQSNYYPVRIYAKKLATKFCYYNGTIFFAMAIPPILYWIENDSNSIKEVGAGGLALGAAMDKDHARLYLPVGDIGNDRGVAIFSIATLPPTPFGSPIMLDAPLSAGEGTAIDNSSGLQYISVPDGSEFIVIDTNSNQQIFPQMPPVQPSASSLSIIEQDHVICALYQGDNSVTLYQQTGSL</sequence>
<dbReference type="SUPFAM" id="SSF63825">
    <property type="entry name" value="YWTD domain"/>
    <property type="match status" value="1"/>
</dbReference>
<dbReference type="RefSeq" id="WP_146226081.1">
    <property type="nucleotide sequence ID" value="NZ_QJTF01000008.1"/>
</dbReference>
<reference evidence="2 3" key="1">
    <citation type="submission" date="2018-06" db="EMBL/GenBank/DDBJ databases">
        <title>Genomic Encyclopedia of Type Strains, Phase III (KMG-III): the genomes of soil and plant-associated and newly described type strains.</title>
        <authorList>
            <person name="Whitman W."/>
        </authorList>
    </citation>
    <scope>NUCLEOTIDE SEQUENCE [LARGE SCALE GENOMIC DNA]</scope>
    <source>
        <strain evidence="2 3">ORS 1419</strain>
    </source>
</reference>
<keyword evidence="1" id="KW-0472">Membrane</keyword>
<evidence type="ECO:0000313" key="2">
    <source>
        <dbReference type="EMBL" id="PYE88188.1"/>
    </source>
</evidence>
<dbReference type="EMBL" id="QJTF01000008">
    <property type="protein sequence ID" value="PYE88188.1"/>
    <property type="molecule type" value="Genomic_DNA"/>
</dbReference>
<name>A0A318T2Q8_9HYPH</name>
<keyword evidence="3" id="KW-1185">Reference proteome</keyword>
<proteinExistence type="predicted"/>
<organism evidence="2 3">
    <name type="scientific">Phyllobacterium leguminum</name>
    <dbReference type="NCBI Taxonomy" id="314237"/>
    <lineage>
        <taxon>Bacteria</taxon>
        <taxon>Pseudomonadati</taxon>
        <taxon>Pseudomonadota</taxon>
        <taxon>Alphaproteobacteria</taxon>
        <taxon>Hyphomicrobiales</taxon>
        <taxon>Phyllobacteriaceae</taxon>
        <taxon>Phyllobacterium</taxon>
    </lineage>
</organism>
<comment type="caution">
    <text evidence="2">The sequence shown here is derived from an EMBL/GenBank/DDBJ whole genome shotgun (WGS) entry which is preliminary data.</text>
</comment>
<keyword evidence="1" id="KW-0812">Transmembrane</keyword>
<dbReference type="Proteomes" id="UP000247454">
    <property type="component" value="Unassembled WGS sequence"/>
</dbReference>
<evidence type="ECO:0000256" key="1">
    <source>
        <dbReference type="SAM" id="Phobius"/>
    </source>
</evidence>
<dbReference type="AlphaFoldDB" id="A0A318T2Q8"/>
<feature type="transmembrane region" description="Helical" evidence="1">
    <location>
        <begin position="132"/>
        <end position="151"/>
    </location>
</feature>